<dbReference type="AlphaFoldDB" id="A0A5B9T3A6"/>
<proteinExistence type="predicted"/>
<name>A0A5B9T3A6_AGRTU</name>
<evidence type="ECO:0000313" key="1">
    <source>
        <dbReference type="EMBL" id="QEG97865.1"/>
    </source>
</evidence>
<sequence>MVNRDCNMEGPGFLLRVLSFLLICIAALCGMVLPAWADGFPSKPILGRWIEKTTDEEAGALPRIPMLDIVTCGSDYCGILVTEDGRCGETILRISPRPEQWTTYKLPRPDGDIGATLPTKAVGPREPDGKYEDYLVFNAAMDWLGKKTSRAALSHRQDDEVSFGAGEERSCTLPCKQYLRSYFDGSFTRRGGAQCIHLSDRSSAEPPQ</sequence>
<keyword evidence="1" id="KW-0614">Plasmid</keyword>
<accession>A0A5B9T3A6</accession>
<gene>
    <name evidence="1" type="ORF">AgrTiKerr27_00135</name>
</gene>
<geneLocation type="plasmid" evidence="1">
    <name>pTiKerr27</name>
</geneLocation>
<protein>
    <submittedName>
        <fullName evidence="1">Uncharacterized protein</fullName>
    </submittedName>
</protein>
<organism evidence="1">
    <name type="scientific">Agrobacterium tumefaciens</name>
    <dbReference type="NCBI Taxonomy" id="358"/>
    <lineage>
        <taxon>Bacteria</taxon>
        <taxon>Pseudomonadati</taxon>
        <taxon>Pseudomonadota</taxon>
        <taxon>Alphaproteobacteria</taxon>
        <taxon>Hyphomicrobiales</taxon>
        <taxon>Rhizobiaceae</taxon>
        <taxon>Rhizobium/Agrobacterium group</taxon>
        <taxon>Agrobacterium</taxon>
        <taxon>Agrobacterium tumefaciens complex</taxon>
    </lineage>
</organism>
<dbReference type="EMBL" id="MK439385">
    <property type="protein sequence ID" value="QEG97865.1"/>
    <property type="molecule type" value="Genomic_DNA"/>
</dbReference>
<reference evidence="1" key="1">
    <citation type="journal article" date="2019" name="Genome Biol. Evol.">
        <title>Complete Sequence of Succinamopine Ti-Plasmid pTiEU6 Reveals Its Evolutionary Relatedness with Nopaline-Type Ti-Plasmids.</title>
        <authorList>
            <person name="Shao S."/>
            <person name="van Heusden G.P.H."/>
            <person name="Hooykaas P.J.J."/>
        </authorList>
    </citation>
    <scope>NUCLEOTIDE SEQUENCE</scope>
    <source>
        <strain evidence="1">Kerr27</strain>
        <plasmid evidence="1">pTiKerr27</plasmid>
    </source>
</reference>